<dbReference type="EMBL" id="JBHSJG010000012">
    <property type="protein sequence ID" value="MFC4986895.1"/>
    <property type="molecule type" value="Genomic_DNA"/>
</dbReference>
<comment type="caution">
    <text evidence="1">The sequence shown here is derived from an EMBL/GenBank/DDBJ whole genome shotgun (WGS) entry which is preliminary data.</text>
</comment>
<reference evidence="1 2" key="1">
    <citation type="journal article" date="2019" name="Int. J. Syst. Evol. Microbiol.">
        <title>The Global Catalogue of Microorganisms (GCM) 10K type strain sequencing project: providing services to taxonomists for standard genome sequencing and annotation.</title>
        <authorList>
            <consortium name="The Broad Institute Genomics Platform"/>
            <consortium name="The Broad Institute Genome Sequencing Center for Infectious Disease"/>
            <person name="Wu L."/>
            <person name="Ma J."/>
        </authorList>
    </citation>
    <scope>NUCLEOTIDE SEQUENCE [LARGE SCALE GENOMIC DNA]</scope>
    <source>
        <strain evidence="1 2">CGMCC 1.15824</strain>
    </source>
</reference>
<dbReference type="AlphaFoldDB" id="A0ABD5QBI3"/>
<name>A0ABD5QBI3_9EURY</name>
<protein>
    <submittedName>
        <fullName evidence="1">Helix-turn-helix transcriptional regulator</fullName>
    </submittedName>
</protein>
<dbReference type="SUPFAM" id="SSF46785">
    <property type="entry name" value="Winged helix' DNA-binding domain"/>
    <property type="match status" value="1"/>
</dbReference>
<sequence>MDELSAIQRDLLVVLTGFDGPSGQLLKAELEEYYQTELNNSHLYSNLERLIEAGFVEKGEQDGRTNFYFPGEKC</sequence>
<proteinExistence type="predicted"/>
<accession>A0ABD5QBI3</accession>
<evidence type="ECO:0000313" key="2">
    <source>
        <dbReference type="Proteomes" id="UP001595925"/>
    </source>
</evidence>
<dbReference type="Proteomes" id="UP001595925">
    <property type="component" value="Unassembled WGS sequence"/>
</dbReference>
<dbReference type="RefSeq" id="WP_224829129.1">
    <property type="nucleotide sequence ID" value="NZ_JAIVEF010000015.1"/>
</dbReference>
<dbReference type="InterPro" id="IPR036390">
    <property type="entry name" value="WH_DNA-bd_sf"/>
</dbReference>
<gene>
    <name evidence="1" type="ORF">ACFPFO_03740</name>
</gene>
<evidence type="ECO:0000313" key="1">
    <source>
        <dbReference type="EMBL" id="MFC4986895.1"/>
    </source>
</evidence>
<keyword evidence="2" id="KW-1185">Reference proteome</keyword>
<organism evidence="1 2">
    <name type="scientific">Saliphagus infecundisoli</name>
    <dbReference type="NCBI Taxonomy" id="1849069"/>
    <lineage>
        <taxon>Archaea</taxon>
        <taxon>Methanobacteriati</taxon>
        <taxon>Methanobacteriota</taxon>
        <taxon>Stenosarchaea group</taxon>
        <taxon>Halobacteria</taxon>
        <taxon>Halobacteriales</taxon>
        <taxon>Natrialbaceae</taxon>
        <taxon>Saliphagus</taxon>
    </lineage>
</organism>